<dbReference type="Proteomes" id="UP000178579">
    <property type="component" value="Unassembled WGS sequence"/>
</dbReference>
<gene>
    <name evidence="1" type="ORF">A2576_04905</name>
</gene>
<dbReference type="Pfam" id="PF08843">
    <property type="entry name" value="AbiEii"/>
    <property type="match status" value="2"/>
</dbReference>
<proteinExistence type="predicted"/>
<accession>A0A1F5A294</accession>
<comment type="caution">
    <text evidence="1">The sequence shown here is derived from an EMBL/GenBank/DDBJ whole genome shotgun (WGS) entry which is preliminary data.</text>
</comment>
<dbReference type="AlphaFoldDB" id="A0A1F5A294"/>
<dbReference type="EMBL" id="MEXV01000023">
    <property type="protein sequence ID" value="OGD12206.1"/>
    <property type="molecule type" value="Genomic_DNA"/>
</dbReference>
<evidence type="ECO:0000313" key="1">
    <source>
        <dbReference type="EMBL" id="OGD12206.1"/>
    </source>
</evidence>
<name>A0A1F5A294_9BACT</name>
<sequence>MAGGTALALQLGHRRSVDFDFFCKEKFDEEEITEKLKVVGDYEMDRQAVNTMQGHFNGVSFSLFWYKHPLISETVDIGGINLASVEDIAAMKFQATLGRATKKDYIDIYFLIKKCFPVENMFEYYDRKYGTLENNKLMLVNGLQYFEDAETSEMPVMFEGVSWSEVKNFLRQESERLWRE</sequence>
<evidence type="ECO:0000313" key="2">
    <source>
        <dbReference type="Proteomes" id="UP000178579"/>
    </source>
</evidence>
<evidence type="ECO:0008006" key="3">
    <source>
        <dbReference type="Google" id="ProtNLM"/>
    </source>
</evidence>
<reference evidence="1 2" key="1">
    <citation type="journal article" date="2016" name="Nat. Commun.">
        <title>Thousands of microbial genomes shed light on interconnected biogeochemical processes in an aquifer system.</title>
        <authorList>
            <person name="Anantharaman K."/>
            <person name="Brown C.T."/>
            <person name="Hug L.A."/>
            <person name="Sharon I."/>
            <person name="Castelle C.J."/>
            <person name="Probst A.J."/>
            <person name="Thomas B.C."/>
            <person name="Singh A."/>
            <person name="Wilkins M.J."/>
            <person name="Karaoz U."/>
            <person name="Brodie E.L."/>
            <person name="Williams K.H."/>
            <person name="Hubbard S.S."/>
            <person name="Banfield J.F."/>
        </authorList>
    </citation>
    <scope>NUCLEOTIDE SEQUENCE [LARGE SCALE GENOMIC DNA]</scope>
</reference>
<organism evidence="1 2">
    <name type="scientific">Candidatus Amesbacteria bacterium RIFOXYD1_FULL_47_9</name>
    <dbReference type="NCBI Taxonomy" id="1797267"/>
    <lineage>
        <taxon>Bacteria</taxon>
        <taxon>Candidatus Amesiibacteriota</taxon>
    </lineage>
</organism>
<protein>
    <recommendedName>
        <fullName evidence="3">Nucleotidyl transferase AbiEii/AbiGii toxin family protein</fullName>
    </recommendedName>
</protein>
<dbReference type="InterPro" id="IPR014942">
    <property type="entry name" value="AbiEii"/>
</dbReference>